<dbReference type="PROSITE" id="PS51782">
    <property type="entry name" value="LYSM"/>
    <property type="match status" value="1"/>
</dbReference>
<accession>A0ABY1ABU0</accession>
<reference evidence="4 5" key="1">
    <citation type="submission" date="2016-10" db="EMBL/GenBank/DDBJ databases">
        <authorList>
            <person name="Varghese N."/>
            <person name="Submissions S."/>
        </authorList>
    </citation>
    <scope>NUCLEOTIDE SEQUENCE [LARGE SCALE GENOMIC DNA]</scope>
    <source>
        <strain evidence="4 5">WC1T17</strain>
    </source>
</reference>
<feature type="compositionally biased region" description="Low complexity" evidence="1">
    <location>
        <begin position="86"/>
        <end position="112"/>
    </location>
</feature>
<organism evidence="4 5">
    <name type="scientific">Ligilactobacillus ruminis</name>
    <dbReference type="NCBI Taxonomy" id="1623"/>
    <lineage>
        <taxon>Bacteria</taxon>
        <taxon>Bacillati</taxon>
        <taxon>Bacillota</taxon>
        <taxon>Bacilli</taxon>
        <taxon>Lactobacillales</taxon>
        <taxon>Lactobacillaceae</taxon>
        <taxon>Ligilactobacillus</taxon>
    </lineage>
</organism>
<proteinExistence type="predicted"/>
<feature type="region of interest" description="Disordered" evidence="1">
    <location>
        <begin position="163"/>
        <end position="185"/>
    </location>
</feature>
<comment type="caution">
    <text evidence="4">The sequence shown here is derived from an EMBL/GenBank/DDBJ whole genome shotgun (WGS) entry which is preliminary data.</text>
</comment>
<dbReference type="SMART" id="SM00257">
    <property type="entry name" value="LysM"/>
    <property type="match status" value="1"/>
</dbReference>
<dbReference type="InterPro" id="IPR018392">
    <property type="entry name" value="LysM"/>
</dbReference>
<evidence type="ECO:0000313" key="5">
    <source>
        <dbReference type="Proteomes" id="UP000182089"/>
    </source>
</evidence>
<dbReference type="Gene3D" id="3.10.350.10">
    <property type="entry name" value="LysM domain"/>
    <property type="match status" value="1"/>
</dbReference>
<evidence type="ECO:0000259" key="3">
    <source>
        <dbReference type="PROSITE" id="PS51782"/>
    </source>
</evidence>
<evidence type="ECO:0000256" key="1">
    <source>
        <dbReference type="SAM" id="MobiDB-lite"/>
    </source>
</evidence>
<sequence length="185" mass="19378">MAEHTKHHHKKNVIKLLSITLAVVVLALVLILFFKSDFGQDKIALAMGDNAAIQKSEYKKQQSIAREKYGVYHEASSSSKTKKASSKSASSSSKLSSSSSASSSASASSSSAQSQSDYSTYTVKSGDYLSTIASKYHTTTSTLMDLNDLDSATISEGQVLKVPATSASNASSASSDAGSSSTDKN</sequence>
<dbReference type="Proteomes" id="UP000182089">
    <property type="component" value="Unassembled WGS sequence"/>
</dbReference>
<dbReference type="PANTHER" id="PTHR33734">
    <property type="entry name" value="LYSM DOMAIN-CONTAINING GPI-ANCHORED PROTEIN 2"/>
    <property type="match status" value="1"/>
</dbReference>
<dbReference type="SUPFAM" id="SSF54106">
    <property type="entry name" value="LysM domain"/>
    <property type="match status" value="1"/>
</dbReference>
<gene>
    <name evidence="4" type="ORF">SAMN05216431_10722</name>
</gene>
<feature type="transmembrane region" description="Helical" evidence="2">
    <location>
        <begin position="12"/>
        <end position="34"/>
    </location>
</feature>
<name>A0ABY1ABU0_9LACO</name>
<evidence type="ECO:0000313" key="4">
    <source>
        <dbReference type="EMBL" id="SEM70317.1"/>
    </source>
</evidence>
<keyword evidence="2" id="KW-0812">Transmembrane</keyword>
<dbReference type="Pfam" id="PF01476">
    <property type="entry name" value="LysM"/>
    <property type="match status" value="1"/>
</dbReference>
<dbReference type="PANTHER" id="PTHR33734:SF22">
    <property type="entry name" value="MEMBRANE-BOUND LYTIC MUREIN TRANSGLYCOSYLASE D"/>
    <property type="match status" value="1"/>
</dbReference>
<feature type="domain" description="LysM" evidence="3">
    <location>
        <begin position="119"/>
        <end position="162"/>
    </location>
</feature>
<feature type="compositionally biased region" description="Low complexity" evidence="1">
    <location>
        <begin position="164"/>
        <end position="185"/>
    </location>
</feature>
<dbReference type="InterPro" id="IPR036779">
    <property type="entry name" value="LysM_dom_sf"/>
</dbReference>
<keyword evidence="2" id="KW-1133">Transmembrane helix</keyword>
<evidence type="ECO:0000256" key="2">
    <source>
        <dbReference type="SAM" id="Phobius"/>
    </source>
</evidence>
<dbReference type="CDD" id="cd00118">
    <property type="entry name" value="LysM"/>
    <property type="match status" value="1"/>
</dbReference>
<protein>
    <submittedName>
        <fullName evidence="4">LysM repeat-containing protein</fullName>
    </submittedName>
</protein>
<dbReference type="EMBL" id="FOCC01000007">
    <property type="protein sequence ID" value="SEM70317.1"/>
    <property type="molecule type" value="Genomic_DNA"/>
</dbReference>
<keyword evidence="2" id="KW-0472">Membrane</keyword>
<feature type="region of interest" description="Disordered" evidence="1">
    <location>
        <begin position="76"/>
        <end position="112"/>
    </location>
</feature>